<sequence>MLPLPSIIVAIQGLLGILNGARYLLIPSIAEKDMATLHMTSLPALHAIALGSLTIGWVTEPSSHCSSSPHVSRTESFTRTFYLNAAFRGDKIAICWMILGRVIAIPIFLGHGGPWLQVAEFEAVCVFSTLAALGWENFSGSRAARQA</sequence>
<dbReference type="OrthoDB" id="10042947at2759"/>
<evidence type="ECO:0000313" key="2">
    <source>
        <dbReference type="EMBL" id="PMD59480.1"/>
    </source>
</evidence>
<evidence type="ECO:0000256" key="1">
    <source>
        <dbReference type="SAM" id="Phobius"/>
    </source>
</evidence>
<dbReference type="Proteomes" id="UP000235371">
    <property type="component" value="Unassembled WGS sequence"/>
</dbReference>
<dbReference type="GeneID" id="36588424"/>
<feature type="transmembrane region" description="Helical" evidence="1">
    <location>
        <begin position="6"/>
        <end position="25"/>
    </location>
</feature>
<name>A0A2J6T8X4_9HELO</name>
<dbReference type="InParanoid" id="A0A2J6T8X4"/>
<reference evidence="2 3" key="1">
    <citation type="submission" date="2016-04" db="EMBL/GenBank/DDBJ databases">
        <title>A degradative enzymes factory behind the ericoid mycorrhizal symbiosis.</title>
        <authorList>
            <consortium name="DOE Joint Genome Institute"/>
            <person name="Martino E."/>
            <person name="Morin E."/>
            <person name="Grelet G."/>
            <person name="Kuo A."/>
            <person name="Kohler A."/>
            <person name="Daghino S."/>
            <person name="Barry K."/>
            <person name="Choi C."/>
            <person name="Cichocki N."/>
            <person name="Clum A."/>
            <person name="Copeland A."/>
            <person name="Hainaut M."/>
            <person name="Haridas S."/>
            <person name="Labutti K."/>
            <person name="Lindquist E."/>
            <person name="Lipzen A."/>
            <person name="Khouja H.-R."/>
            <person name="Murat C."/>
            <person name="Ohm R."/>
            <person name="Olson A."/>
            <person name="Spatafora J."/>
            <person name="Veneault-Fourrey C."/>
            <person name="Henrissat B."/>
            <person name="Grigoriev I."/>
            <person name="Martin F."/>
            <person name="Perotto S."/>
        </authorList>
    </citation>
    <scope>NUCLEOTIDE SEQUENCE [LARGE SCALE GENOMIC DNA]</scope>
    <source>
        <strain evidence="2 3">E</strain>
    </source>
</reference>
<feature type="transmembrane region" description="Helical" evidence="1">
    <location>
        <begin position="92"/>
        <end position="109"/>
    </location>
</feature>
<gene>
    <name evidence="2" type="ORF">K444DRAFT_613439</name>
</gene>
<keyword evidence="1" id="KW-0812">Transmembrane</keyword>
<dbReference type="AlphaFoldDB" id="A0A2J6T8X4"/>
<dbReference type="RefSeq" id="XP_024736384.1">
    <property type="nucleotide sequence ID" value="XM_024880347.1"/>
</dbReference>
<protein>
    <submittedName>
        <fullName evidence="2">Uncharacterized protein</fullName>
    </submittedName>
</protein>
<accession>A0A2J6T8X4</accession>
<keyword evidence="1" id="KW-0472">Membrane</keyword>
<keyword evidence="3" id="KW-1185">Reference proteome</keyword>
<organism evidence="2 3">
    <name type="scientific">Hyaloscypha bicolor E</name>
    <dbReference type="NCBI Taxonomy" id="1095630"/>
    <lineage>
        <taxon>Eukaryota</taxon>
        <taxon>Fungi</taxon>
        <taxon>Dikarya</taxon>
        <taxon>Ascomycota</taxon>
        <taxon>Pezizomycotina</taxon>
        <taxon>Leotiomycetes</taxon>
        <taxon>Helotiales</taxon>
        <taxon>Hyaloscyphaceae</taxon>
        <taxon>Hyaloscypha</taxon>
        <taxon>Hyaloscypha bicolor</taxon>
    </lineage>
</organism>
<keyword evidence="1" id="KW-1133">Transmembrane helix</keyword>
<proteinExistence type="predicted"/>
<dbReference type="EMBL" id="KZ613816">
    <property type="protein sequence ID" value="PMD59480.1"/>
    <property type="molecule type" value="Genomic_DNA"/>
</dbReference>
<evidence type="ECO:0000313" key="3">
    <source>
        <dbReference type="Proteomes" id="UP000235371"/>
    </source>
</evidence>